<evidence type="ECO:0000259" key="3">
    <source>
        <dbReference type="Pfam" id="PF24583"/>
    </source>
</evidence>
<feature type="transmembrane region" description="Helical" evidence="2">
    <location>
        <begin position="223"/>
        <end position="247"/>
    </location>
</feature>
<reference evidence="5" key="2">
    <citation type="submission" date="2019-07" db="EMBL/GenBank/DDBJ databases">
        <authorList>
            <person name="Seetharam A."/>
            <person name="Woodhouse M."/>
            <person name="Cannon E."/>
        </authorList>
    </citation>
    <scope>NUCLEOTIDE SEQUENCE [LARGE SCALE GENOMIC DNA]</scope>
    <source>
        <strain evidence="5">cv. B73</strain>
    </source>
</reference>
<organism evidence="4">
    <name type="scientific">Zea mays</name>
    <name type="common">Maize</name>
    <dbReference type="NCBI Taxonomy" id="4577"/>
    <lineage>
        <taxon>Eukaryota</taxon>
        <taxon>Viridiplantae</taxon>
        <taxon>Streptophyta</taxon>
        <taxon>Embryophyta</taxon>
        <taxon>Tracheophyta</taxon>
        <taxon>Spermatophyta</taxon>
        <taxon>Magnoliopsida</taxon>
        <taxon>Liliopsida</taxon>
        <taxon>Poales</taxon>
        <taxon>Poaceae</taxon>
        <taxon>PACMAD clade</taxon>
        <taxon>Panicoideae</taxon>
        <taxon>Andropogonodae</taxon>
        <taxon>Andropogoneae</taxon>
        <taxon>Tripsacinae</taxon>
        <taxon>Zea</taxon>
    </lineage>
</organism>
<dbReference type="Pfam" id="PF24583">
    <property type="entry name" value="DUF7610"/>
    <property type="match status" value="1"/>
</dbReference>
<dbReference type="Gramene" id="Zm00001eb074510_T001">
    <property type="protein sequence ID" value="Zm00001eb074510_P001"/>
    <property type="gene ID" value="Zm00001eb074510"/>
</dbReference>
<dbReference type="ExpressionAtlas" id="A0A096TG70">
    <property type="expression patterns" value="baseline and differential"/>
</dbReference>
<proteinExistence type="predicted"/>
<evidence type="ECO:0000313" key="5">
    <source>
        <dbReference type="EnsemblPlants" id="Zm00001eb074510_P001"/>
    </source>
</evidence>
<evidence type="ECO:0000256" key="1">
    <source>
        <dbReference type="SAM" id="MobiDB-lite"/>
    </source>
</evidence>
<feature type="domain" description="DUF7610" evidence="3">
    <location>
        <begin position="16"/>
        <end position="94"/>
    </location>
</feature>
<protein>
    <submittedName>
        <fullName evidence="4">OSJNBa0010H02.21-like protein</fullName>
    </submittedName>
</protein>
<dbReference type="EMBL" id="CM007648">
    <property type="protein sequence ID" value="ONM15192.1"/>
    <property type="molecule type" value="Genomic_DNA"/>
</dbReference>
<keyword evidence="6" id="KW-1185">Reference proteome</keyword>
<accession>A0A096TG70</accession>
<dbReference type="Proteomes" id="UP000007305">
    <property type="component" value="Chromosome 2"/>
</dbReference>
<dbReference type="RefSeq" id="NP_001358018.1">
    <property type="nucleotide sequence ID" value="NM_001371089.1"/>
</dbReference>
<reference evidence="4 6" key="1">
    <citation type="submission" date="2015-12" db="EMBL/GenBank/DDBJ databases">
        <title>Update maize B73 reference genome by single molecule sequencing technologies.</title>
        <authorList>
            <consortium name="Maize Genome Sequencing Project"/>
            <person name="Ware D."/>
        </authorList>
    </citation>
    <scope>NUCLEOTIDE SEQUENCE [LARGE SCALE GENOMIC DNA]</scope>
    <source>
        <strain evidence="6">cv. B73</strain>
        <tissue evidence="4">Seedling</tissue>
    </source>
</reference>
<feature type="compositionally biased region" description="Basic and acidic residues" evidence="1">
    <location>
        <begin position="133"/>
        <end position="147"/>
    </location>
</feature>
<keyword evidence="2" id="KW-0812">Transmembrane</keyword>
<dbReference type="InterPro" id="IPR056029">
    <property type="entry name" value="DUF7610"/>
</dbReference>
<dbReference type="EnsemblPlants" id="Zm00001eb074510_T001">
    <property type="protein sequence ID" value="Zm00001eb074510_P001"/>
    <property type="gene ID" value="Zm00001eb074510"/>
</dbReference>
<evidence type="ECO:0000313" key="4">
    <source>
        <dbReference type="EMBL" id="ONM15192.1"/>
    </source>
</evidence>
<sequence length="258" mass="28006">MDMPPAAQGRRAIAVVDRKLDELCACLDDAMSSRQRSPYAEERLRAEIKSRADFLRSLMAAEVDCHGGTRPEHLAEAEARFAVLEATFDRWARRAVAAPEPVVEEKEEEADSLGSSRSTCSCTESCQEATEGDAMRDAVETRGKEGTSDGIAEDNDAECETVVIRREEAAAVPVAKKRDEAMGTREEVALDAIAKKKGDTDRDAAAETGRRTVDQRRWWRRSAAWCGAAGVVALVAVGLAVELVAVADHDVNAYVVPT</sequence>
<dbReference type="GeneID" id="103647167"/>
<keyword evidence="2" id="KW-0472">Membrane</keyword>
<keyword evidence="2" id="KW-1133">Transmembrane helix</keyword>
<dbReference type="OrthoDB" id="679840at2759"/>
<dbReference type="AlphaFoldDB" id="A0A096TG70"/>
<evidence type="ECO:0000313" key="6">
    <source>
        <dbReference type="Proteomes" id="UP000007305"/>
    </source>
</evidence>
<name>A0A096TG70_MAIZE</name>
<reference evidence="5" key="3">
    <citation type="submission" date="2021-05" db="UniProtKB">
        <authorList>
            <consortium name="EnsemblPlants"/>
        </authorList>
    </citation>
    <scope>IDENTIFICATION</scope>
    <source>
        <strain evidence="5">cv. B73</strain>
    </source>
</reference>
<dbReference type="OMA" id="AERDCHG"/>
<accession>A0A3L6FW90</accession>
<feature type="region of interest" description="Disordered" evidence="1">
    <location>
        <begin position="99"/>
        <end position="156"/>
    </location>
</feature>
<gene>
    <name evidence="5" type="primary">LOC103647167</name>
    <name evidence="4" type="ORF">ZEAMMB73_Zm00001d002723</name>
</gene>
<dbReference type="PaxDb" id="4577-GRMZM2G162319_P01"/>
<evidence type="ECO:0000256" key="2">
    <source>
        <dbReference type="SAM" id="Phobius"/>
    </source>
</evidence>
<dbReference type="HOGENOM" id="CLU_1263288_0_0_1"/>
<dbReference type="eggNOG" id="ENOG502S53J">
    <property type="taxonomic scope" value="Eukaryota"/>
</dbReference>
<feature type="compositionally biased region" description="Low complexity" evidence="1">
    <location>
        <begin position="115"/>
        <end position="129"/>
    </location>
</feature>